<keyword evidence="5 8" id="KW-1133">Transmembrane helix</keyword>
<dbReference type="InterPro" id="IPR039421">
    <property type="entry name" value="Type_1_exporter"/>
</dbReference>
<evidence type="ECO:0000256" key="5">
    <source>
        <dbReference type="ARBA" id="ARBA00022989"/>
    </source>
</evidence>
<dbReference type="PROSITE" id="PS50929">
    <property type="entry name" value="ABC_TM1F"/>
    <property type="match status" value="1"/>
</dbReference>
<evidence type="ECO:0000313" key="11">
    <source>
        <dbReference type="EMBL" id="MFC5054203.1"/>
    </source>
</evidence>
<feature type="transmembrane region" description="Helical" evidence="8">
    <location>
        <begin position="181"/>
        <end position="201"/>
    </location>
</feature>
<gene>
    <name evidence="11" type="primary">cydC</name>
    <name evidence="11" type="ORF">ACFPFM_10580</name>
</gene>
<evidence type="ECO:0000256" key="8">
    <source>
        <dbReference type="SAM" id="Phobius"/>
    </source>
</evidence>
<feature type="region of interest" description="Disordered" evidence="7">
    <location>
        <begin position="1"/>
        <end position="24"/>
    </location>
</feature>
<comment type="caution">
    <text evidence="11">The sequence shown here is derived from an EMBL/GenBank/DDBJ whole genome shotgun (WGS) entry which is preliminary data.</text>
</comment>
<dbReference type="Gene3D" id="3.40.50.300">
    <property type="entry name" value="P-loop containing nucleotide triphosphate hydrolases"/>
    <property type="match status" value="1"/>
</dbReference>
<keyword evidence="3" id="KW-0547">Nucleotide-binding</keyword>
<reference evidence="12" key="1">
    <citation type="journal article" date="2019" name="Int. J. Syst. Evol. Microbiol.">
        <title>The Global Catalogue of Microorganisms (GCM) 10K type strain sequencing project: providing services to taxonomists for standard genome sequencing and annotation.</title>
        <authorList>
            <consortium name="The Broad Institute Genomics Platform"/>
            <consortium name="The Broad Institute Genome Sequencing Center for Infectious Disease"/>
            <person name="Wu L."/>
            <person name="Ma J."/>
        </authorList>
    </citation>
    <scope>NUCLEOTIDE SEQUENCE [LARGE SCALE GENOMIC DNA]</scope>
    <source>
        <strain evidence="12">KCTC 12848</strain>
    </source>
</reference>
<keyword evidence="4" id="KW-0067">ATP-binding</keyword>
<dbReference type="Pfam" id="PF00005">
    <property type="entry name" value="ABC_tran"/>
    <property type="match status" value="1"/>
</dbReference>
<comment type="subcellular location">
    <subcellularLocation>
        <location evidence="1">Cell membrane</location>
        <topology evidence="1">Multi-pass membrane protein</topology>
    </subcellularLocation>
</comment>
<keyword evidence="2 8" id="KW-0812">Transmembrane</keyword>
<sequence>MTLTAAPDSAADAADRPPVDEATPSRPIAALVPLVGGHLGTFAWTVLSGLVYHVTVVGAAVIGAWLVGSAVTGAPAEELRALLPWLLGFVIVAALARWWQMWVAHDLAYQLLADLRVRLFDGLERRAPRYLLGRRTGDLATTVMSDVETIEWFYAHTIADYLVTVVVSGGAVVAIAFVDPWLALALLLFLLLLATVPVWLARRADAQGSQLRGELGALGAEVIDGVQGLRELVAFGRGEDYLERLRRRTRELQSRQMAYARRSSVEAVASDALTAAGITVVLVISAVLVTGGSLDRAMLPVAVVLAASAFGPVIEVSGTARSLGQIRASARRVFTVARQRAHVVDRTTEAPPAPEPRVVFDDVRFRYEAERGYALDGASFTVERGETVALVGHSGAGKSTCANLLLRFWDVDEGAITIGGHDLRDVPQRAVRDLVSVVPQHVYLFNRSILDNLRLGNPDAPDEAVFEAARQARAHDFITALPDGYDTMAGEQAIQLSGGQRQRIAIARALLRDSPILVLDEAVSNLDGANEEALQSAIRMAREGRTTLLIAHRLSTIRTADRIVVLRDGRAVETGTHAQLINAGGEYARLLAGQTSDLIDHRGDHEG</sequence>
<evidence type="ECO:0000259" key="10">
    <source>
        <dbReference type="PROSITE" id="PS50929"/>
    </source>
</evidence>
<dbReference type="Proteomes" id="UP001595833">
    <property type="component" value="Unassembled WGS sequence"/>
</dbReference>
<dbReference type="EMBL" id="JBHSJB010000009">
    <property type="protein sequence ID" value="MFC5054203.1"/>
    <property type="molecule type" value="Genomic_DNA"/>
</dbReference>
<dbReference type="InterPro" id="IPR003593">
    <property type="entry name" value="AAA+_ATPase"/>
</dbReference>
<keyword evidence="6 8" id="KW-0472">Membrane</keyword>
<protein>
    <submittedName>
        <fullName evidence="11">Thiol reductant ABC exporter subunit CydC</fullName>
    </submittedName>
</protein>
<dbReference type="InterPro" id="IPR027417">
    <property type="entry name" value="P-loop_NTPase"/>
</dbReference>
<evidence type="ECO:0000313" key="12">
    <source>
        <dbReference type="Proteomes" id="UP001595833"/>
    </source>
</evidence>
<evidence type="ECO:0000256" key="6">
    <source>
        <dbReference type="ARBA" id="ARBA00023136"/>
    </source>
</evidence>
<dbReference type="SMART" id="SM00382">
    <property type="entry name" value="AAA"/>
    <property type="match status" value="1"/>
</dbReference>
<evidence type="ECO:0000256" key="4">
    <source>
        <dbReference type="ARBA" id="ARBA00022840"/>
    </source>
</evidence>
<feature type="transmembrane region" description="Helical" evidence="8">
    <location>
        <begin position="272"/>
        <end position="291"/>
    </location>
</feature>
<dbReference type="SUPFAM" id="SSF90123">
    <property type="entry name" value="ABC transporter transmembrane region"/>
    <property type="match status" value="1"/>
</dbReference>
<dbReference type="Pfam" id="PF00664">
    <property type="entry name" value="ABC_membrane"/>
    <property type="match status" value="1"/>
</dbReference>
<dbReference type="Gene3D" id="1.20.1560.10">
    <property type="entry name" value="ABC transporter type 1, transmembrane domain"/>
    <property type="match status" value="1"/>
</dbReference>
<dbReference type="PROSITE" id="PS50893">
    <property type="entry name" value="ABC_TRANSPORTER_2"/>
    <property type="match status" value="1"/>
</dbReference>
<dbReference type="PANTHER" id="PTHR24221">
    <property type="entry name" value="ATP-BINDING CASSETTE SUB-FAMILY B"/>
    <property type="match status" value="1"/>
</dbReference>
<feature type="transmembrane region" description="Helical" evidence="8">
    <location>
        <begin position="54"/>
        <end position="76"/>
    </location>
</feature>
<organism evidence="11 12">
    <name type="scientific">Saccharothrix xinjiangensis</name>
    <dbReference type="NCBI Taxonomy" id="204798"/>
    <lineage>
        <taxon>Bacteria</taxon>
        <taxon>Bacillati</taxon>
        <taxon>Actinomycetota</taxon>
        <taxon>Actinomycetes</taxon>
        <taxon>Pseudonocardiales</taxon>
        <taxon>Pseudonocardiaceae</taxon>
        <taxon>Saccharothrix</taxon>
    </lineage>
</organism>
<feature type="domain" description="ABC transporter" evidence="9">
    <location>
        <begin position="358"/>
        <end position="593"/>
    </location>
</feature>
<feature type="compositionally biased region" description="Low complexity" evidence="7">
    <location>
        <begin position="1"/>
        <end position="12"/>
    </location>
</feature>
<evidence type="ECO:0000256" key="7">
    <source>
        <dbReference type="SAM" id="MobiDB-lite"/>
    </source>
</evidence>
<dbReference type="InterPro" id="IPR003439">
    <property type="entry name" value="ABC_transporter-like_ATP-bd"/>
</dbReference>
<accession>A0ABV9XV06</accession>
<dbReference type="SUPFAM" id="SSF52540">
    <property type="entry name" value="P-loop containing nucleoside triphosphate hydrolases"/>
    <property type="match status" value="1"/>
</dbReference>
<feature type="transmembrane region" description="Helical" evidence="8">
    <location>
        <begin position="297"/>
        <end position="317"/>
    </location>
</feature>
<feature type="transmembrane region" description="Helical" evidence="8">
    <location>
        <begin position="82"/>
        <end position="99"/>
    </location>
</feature>
<dbReference type="InterPro" id="IPR014223">
    <property type="entry name" value="ABC_CydC/D"/>
</dbReference>
<dbReference type="PROSITE" id="PS00211">
    <property type="entry name" value="ABC_TRANSPORTER_1"/>
    <property type="match status" value="1"/>
</dbReference>
<keyword evidence="12" id="KW-1185">Reference proteome</keyword>
<dbReference type="InterPro" id="IPR011527">
    <property type="entry name" value="ABC1_TM_dom"/>
</dbReference>
<dbReference type="InterPro" id="IPR017871">
    <property type="entry name" value="ABC_transporter-like_CS"/>
</dbReference>
<proteinExistence type="predicted"/>
<dbReference type="NCBIfam" id="TIGR02868">
    <property type="entry name" value="CydC"/>
    <property type="match status" value="1"/>
</dbReference>
<feature type="domain" description="ABC transmembrane type-1" evidence="10">
    <location>
        <begin position="43"/>
        <end position="325"/>
    </location>
</feature>
<dbReference type="InterPro" id="IPR036640">
    <property type="entry name" value="ABC1_TM_sf"/>
</dbReference>
<evidence type="ECO:0000259" key="9">
    <source>
        <dbReference type="PROSITE" id="PS50893"/>
    </source>
</evidence>
<name>A0ABV9XV06_9PSEU</name>
<evidence type="ECO:0000256" key="2">
    <source>
        <dbReference type="ARBA" id="ARBA00022692"/>
    </source>
</evidence>
<dbReference type="PANTHER" id="PTHR24221:SF654">
    <property type="entry name" value="ATP-BINDING CASSETTE SUB-FAMILY B MEMBER 6"/>
    <property type="match status" value="1"/>
</dbReference>
<evidence type="ECO:0000256" key="1">
    <source>
        <dbReference type="ARBA" id="ARBA00004651"/>
    </source>
</evidence>
<evidence type="ECO:0000256" key="3">
    <source>
        <dbReference type="ARBA" id="ARBA00022741"/>
    </source>
</evidence>
<dbReference type="RefSeq" id="WP_344042738.1">
    <property type="nucleotide sequence ID" value="NZ_BAAAKE010000036.1"/>
</dbReference>
<feature type="transmembrane region" description="Helical" evidence="8">
    <location>
        <begin position="153"/>
        <end position="175"/>
    </location>
</feature>